<dbReference type="PROSITE" id="PS51257">
    <property type="entry name" value="PROKAR_LIPOPROTEIN"/>
    <property type="match status" value="1"/>
</dbReference>
<dbReference type="AlphaFoldDB" id="A0AAW9Q7W0"/>
<dbReference type="RefSeq" id="WP_330486026.1">
    <property type="nucleotide sequence ID" value="NZ_JAZBJZ010000146.1"/>
</dbReference>
<comment type="caution">
    <text evidence="2">The sequence shown here is derived from an EMBL/GenBank/DDBJ whole genome shotgun (WGS) entry which is preliminary data.</text>
</comment>
<feature type="signal peptide" evidence="1">
    <location>
        <begin position="1"/>
        <end position="18"/>
    </location>
</feature>
<dbReference type="Proteomes" id="UP001333818">
    <property type="component" value="Unassembled WGS sequence"/>
</dbReference>
<gene>
    <name evidence="2" type="ORF">V2H45_22875</name>
</gene>
<keyword evidence="3" id="KW-1185">Reference proteome</keyword>
<keyword evidence="1" id="KW-0732">Signal</keyword>
<evidence type="ECO:0000313" key="3">
    <source>
        <dbReference type="Proteomes" id="UP001333818"/>
    </source>
</evidence>
<evidence type="ECO:0000313" key="2">
    <source>
        <dbReference type="EMBL" id="MEE3719590.1"/>
    </source>
</evidence>
<evidence type="ECO:0000256" key="1">
    <source>
        <dbReference type="SAM" id="SignalP"/>
    </source>
</evidence>
<evidence type="ECO:0008006" key="4">
    <source>
        <dbReference type="Google" id="ProtNLM"/>
    </source>
</evidence>
<organism evidence="2 3">
    <name type="scientific">Tumidithrix elongata BACA0141</name>
    <dbReference type="NCBI Taxonomy" id="2716417"/>
    <lineage>
        <taxon>Bacteria</taxon>
        <taxon>Bacillati</taxon>
        <taxon>Cyanobacteriota</taxon>
        <taxon>Cyanophyceae</taxon>
        <taxon>Pseudanabaenales</taxon>
        <taxon>Pseudanabaenaceae</taxon>
        <taxon>Tumidithrix</taxon>
        <taxon>Tumidithrix elongata</taxon>
    </lineage>
</organism>
<feature type="chain" id="PRO_5043533033" description="Lipoprotein" evidence="1">
    <location>
        <begin position="19"/>
        <end position="362"/>
    </location>
</feature>
<sequence>MKRLSLVLLLGSMGMLFAGCSTSPTVAVTAQISPLVATTQAKATTTTQSTEVATDSQKLALKVGDISELKDDKTCDDVGETLVYAETKSYLAYICGNKRDVRQPELFRVKARESKKVQLEGKALISWNKDSFVGIVRDHTFKLNIPSNTFLIDNSADPKLTLSIRSQLLEPIFSSEKIIRFLKNDQFMAKKDEVIPKELSQRILQDLNEKGKQLSDRCRKFDPKGFEADKYSKIFPINPQEYLVAQYYSSNTKNPEYIYWLATLKEDTVEATPLLLPLPPLEAFQRIIPEYQVNGRPNYDSDLGVLSIYVRVRTSGELTKYQINGSQAKVIEFRWIGDCKDSRCLDPVFFFQLINDSNYRRI</sequence>
<proteinExistence type="predicted"/>
<protein>
    <recommendedName>
        <fullName evidence="4">Lipoprotein</fullName>
    </recommendedName>
</protein>
<reference evidence="2" key="1">
    <citation type="submission" date="2024-01" db="EMBL/GenBank/DDBJ databases">
        <title>Bank of Algae and Cyanobacteria of the Azores (BACA) strain genomes.</title>
        <authorList>
            <person name="Luz R."/>
            <person name="Cordeiro R."/>
            <person name="Fonseca A."/>
            <person name="Goncalves V."/>
        </authorList>
    </citation>
    <scope>NUCLEOTIDE SEQUENCE</scope>
    <source>
        <strain evidence="2">BACA0141</strain>
    </source>
</reference>
<accession>A0AAW9Q7W0</accession>
<dbReference type="EMBL" id="JAZBJZ010000146">
    <property type="protein sequence ID" value="MEE3719590.1"/>
    <property type="molecule type" value="Genomic_DNA"/>
</dbReference>
<name>A0AAW9Q7W0_9CYAN</name>